<dbReference type="PROSITE" id="PS51473">
    <property type="entry name" value="GNK2"/>
    <property type="match status" value="2"/>
</dbReference>
<protein>
    <submittedName>
        <fullName evidence="6">Cysteine-rich receptor-like protein kinase 25</fullName>
    </submittedName>
</protein>
<evidence type="ECO:0000256" key="3">
    <source>
        <dbReference type="SAM" id="SignalP"/>
    </source>
</evidence>
<dbReference type="InterPro" id="IPR002902">
    <property type="entry name" value="GNK2"/>
</dbReference>
<sequence length="280" mass="30232">MKSCFAFSVSLSFLLLILLSVYPQRSESAPLYLWHYCPNATLFAINSTYQSNLNALLSSLSSSAAAAAATNNAGGFANATAGQNPPDKAYGLFLCRGDVSATTCSDCVTTGKKDILQRCPNQRVSAIWYEECLLRYSNQSIFSVVEEVPALLLRNITGNITDPAKLVQVFGNTIKDVAWRASGKTFAIATADVTTLERLYTMAQCTPDLTPWDCNTCLRSVIPLLPEGHVGGMMCTPSCIVRFALHLFYNASVVPGPLPPPVTSAELAPVPPPHEGIWEM</sequence>
<evidence type="ECO:0000313" key="5">
    <source>
        <dbReference type="Proteomes" id="UP000827889"/>
    </source>
</evidence>
<dbReference type="PANTHER" id="PTHR32099:SF105">
    <property type="entry name" value="CYSTEINE-RICH REPEAT SECRETORY PROTEIN 1"/>
    <property type="match status" value="1"/>
</dbReference>
<keyword evidence="2" id="KW-0677">Repeat</keyword>
<dbReference type="Pfam" id="PF01657">
    <property type="entry name" value="Stress-antifung"/>
    <property type="match status" value="2"/>
</dbReference>
<dbReference type="Proteomes" id="UP000827889">
    <property type="component" value="Chromosome 3"/>
</dbReference>
<name>A0ABM3H6H9_9MYRT</name>
<dbReference type="GeneID" id="125314301"/>
<organism evidence="5 6">
    <name type="scientific">Rhodamnia argentea</name>
    <dbReference type="NCBI Taxonomy" id="178133"/>
    <lineage>
        <taxon>Eukaryota</taxon>
        <taxon>Viridiplantae</taxon>
        <taxon>Streptophyta</taxon>
        <taxon>Embryophyta</taxon>
        <taxon>Tracheophyta</taxon>
        <taxon>Spermatophyta</taxon>
        <taxon>Magnoliopsida</taxon>
        <taxon>eudicotyledons</taxon>
        <taxon>Gunneridae</taxon>
        <taxon>Pentapetalae</taxon>
        <taxon>rosids</taxon>
        <taxon>malvids</taxon>
        <taxon>Myrtales</taxon>
        <taxon>Myrtaceae</taxon>
        <taxon>Myrtoideae</taxon>
        <taxon>Myrteae</taxon>
        <taxon>Australasian group</taxon>
        <taxon>Rhodamnia</taxon>
    </lineage>
</organism>
<dbReference type="Gene3D" id="3.30.430.20">
    <property type="entry name" value="Gnk2 domain, C-X8-C-X2-C motif"/>
    <property type="match status" value="2"/>
</dbReference>
<keyword evidence="5" id="KW-1185">Reference proteome</keyword>
<dbReference type="InterPro" id="IPR038408">
    <property type="entry name" value="GNK2_sf"/>
</dbReference>
<feature type="signal peptide" evidence="3">
    <location>
        <begin position="1"/>
        <end position="28"/>
    </location>
</feature>
<keyword evidence="1 3" id="KW-0732">Signal</keyword>
<evidence type="ECO:0000256" key="1">
    <source>
        <dbReference type="ARBA" id="ARBA00022729"/>
    </source>
</evidence>
<feature type="chain" id="PRO_5045861608" evidence="3">
    <location>
        <begin position="29"/>
        <end position="280"/>
    </location>
</feature>
<evidence type="ECO:0000256" key="2">
    <source>
        <dbReference type="ARBA" id="ARBA00022737"/>
    </source>
</evidence>
<gene>
    <name evidence="6" type="primary">LOC125314301</name>
</gene>
<evidence type="ECO:0000259" key="4">
    <source>
        <dbReference type="PROSITE" id="PS51473"/>
    </source>
</evidence>
<feature type="domain" description="Gnk2-homologous" evidence="4">
    <location>
        <begin position="148"/>
        <end position="248"/>
    </location>
</feature>
<dbReference type="PANTHER" id="PTHR32099">
    <property type="entry name" value="CYSTEINE-RICH REPEAT SECRETORY PROTEIN"/>
    <property type="match status" value="1"/>
</dbReference>
<accession>A0ABM3H6H9</accession>
<proteinExistence type="predicted"/>
<evidence type="ECO:0000313" key="6">
    <source>
        <dbReference type="RefSeq" id="XP_048132216.1"/>
    </source>
</evidence>
<reference evidence="6" key="1">
    <citation type="submission" date="2025-08" db="UniProtKB">
        <authorList>
            <consortium name="RefSeq"/>
        </authorList>
    </citation>
    <scope>IDENTIFICATION</scope>
    <source>
        <tissue evidence="6">Leaf</tissue>
    </source>
</reference>
<dbReference type="RefSeq" id="XP_048132216.1">
    <property type="nucleotide sequence ID" value="XM_048276259.1"/>
</dbReference>
<feature type="domain" description="Gnk2-homologous" evidence="4">
    <location>
        <begin position="31"/>
        <end position="141"/>
    </location>
</feature>
<dbReference type="CDD" id="cd23509">
    <property type="entry name" value="Gnk2-like"/>
    <property type="match status" value="2"/>
</dbReference>